<evidence type="ECO:0000256" key="9">
    <source>
        <dbReference type="ARBA" id="ARBA00023145"/>
    </source>
</evidence>
<dbReference type="InterPro" id="IPR001985">
    <property type="entry name" value="S-AdoMet_decarboxylase_euk"/>
</dbReference>
<evidence type="ECO:0000256" key="11">
    <source>
        <dbReference type="ARBA" id="ARBA00023270"/>
    </source>
</evidence>
<dbReference type="Gene3D" id="3.60.90.10">
    <property type="entry name" value="S-adenosylmethionine decarboxylase"/>
    <property type="match status" value="1"/>
</dbReference>
<evidence type="ECO:0000313" key="14">
    <source>
        <dbReference type="EMBL" id="URE05454.1"/>
    </source>
</evidence>
<dbReference type="EC" id="4.1.1.50" evidence="4"/>
<dbReference type="FunFam" id="3.60.90.10:FF:000002">
    <property type="entry name" value="S-adenosylmethionine decarboxylase proenzyme"/>
    <property type="match status" value="1"/>
</dbReference>
<evidence type="ECO:0000256" key="5">
    <source>
        <dbReference type="ARBA" id="ARBA00022691"/>
    </source>
</evidence>
<comment type="cofactor">
    <cofactor evidence="1">
        <name>pyruvate</name>
        <dbReference type="ChEBI" id="CHEBI:15361"/>
    </cofactor>
</comment>
<organism evidence="14 15">
    <name type="scientific">Musa troglodytarum</name>
    <name type="common">fe'i banana</name>
    <dbReference type="NCBI Taxonomy" id="320322"/>
    <lineage>
        <taxon>Eukaryota</taxon>
        <taxon>Viridiplantae</taxon>
        <taxon>Streptophyta</taxon>
        <taxon>Embryophyta</taxon>
        <taxon>Tracheophyta</taxon>
        <taxon>Spermatophyta</taxon>
        <taxon>Magnoliopsida</taxon>
        <taxon>Liliopsida</taxon>
        <taxon>Zingiberales</taxon>
        <taxon>Musaceae</taxon>
        <taxon>Musa</taxon>
    </lineage>
</organism>
<dbReference type="PANTHER" id="PTHR11570">
    <property type="entry name" value="S-ADENOSYLMETHIONINE DECARBOXYLASE"/>
    <property type="match status" value="1"/>
</dbReference>
<dbReference type="PROSITE" id="PS01336">
    <property type="entry name" value="ADOMETDC"/>
    <property type="match status" value="1"/>
</dbReference>
<keyword evidence="11" id="KW-0704">Schiff base</keyword>
<dbReference type="EMBL" id="CP097507">
    <property type="protein sequence ID" value="URE05454.1"/>
    <property type="molecule type" value="Genomic_DNA"/>
</dbReference>
<dbReference type="GO" id="GO:0004014">
    <property type="term" value="F:adenosylmethionine decarboxylase activity"/>
    <property type="evidence" value="ECO:0007669"/>
    <property type="project" value="UniProtKB-EC"/>
</dbReference>
<keyword evidence="15" id="KW-1185">Reference proteome</keyword>
<dbReference type="GO" id="GO:0005829">
    <property type="term" value="C:cytosol"/>
    <property type="evidence" value="ECO:0007669"/>
    <property type="project" value="TreeGrafter"/>
</dbReference>
<dbReference type="Proteomes" id="UP001055439">
    <property type="component" value="Chromosome 5"/>
</dbReference>
<dbReference type="GO" id="GO:0099402">
    <property type="term" value="P:plant organ development"/>
    <property type="evidence" value="ECO:0007669"/>
    <property type="project" value="UniProtKB-ARBA"/>
</dbReference>
<evidence type="ECO:0000256" key="3">
    <source>
        <dbReference type="ARBA" id="ARBA00008466"/>
    </source>
</evidence>
<gene>
    <name evidence="14" type="ORF">MUK42_19803</name>
</gene>
<dbReference type="InterPro" id="IPR016067">
    <property type="entry name" value="S-AdoMet_deCO2ase_core"/>
</dbReference>
<dbReference type="FunFam" id="3.30.360.50:FF:000001">
    <property type="entry name" value="S-adenosylmethionine decarboxylase proenzyme"/>
    <property type="match status" value="1"/>
</dbReference>
<dbReference type="Gene3D" id="3.30.360.50">
    <property type="entry name" value="S-adenosylmethionine decarboxylase"/>
    <property type="match status" value="1"/>
</dbReference>
<dbReference type="OrthoDB" id="1068353at2759"/>
<evidence type="ECO:0000256" key="1">
    <source>
        <dbReference type="ARBA" id="ARBA00001928"/>
    </source>
</evidence>
<keyword evidence="9" id="KW-0865">Zymogen</keyword>
<evidence type="ECO:0000256" key="10">
    <source>
        <dbReference type="ARBA" id="ARBA00023239"/>
    </source>
</evidence>
<dbReference type="InterPro" id="IPR018166">
    <property type="entry name" value="S-AdoMet_deCO2ase_CS"/>
</dbReference>
<evidence type="ECO:0000256" key="6">
    <source>
        <dbReference type="ARBA" id="ARBA00022793"/>
    </source>
</evidence>
<evidence type="ECO:0000256" key="13">
    <source>
        <dbReference type="ARBA" id="ARBA00048112"/>
    </source>
</evidence>
<dbReference type="NCBIfam" id="TIGR00535">
    <property type="entry name" value="SAM_DCase"/>
    <property type="match status" value="1"/>
</dbReference>
<comment type="catalytic activity">
    <reaction evidence="13">
        <text>S-adenosyl-L-methionine + H(+) = S-adenosyl 3-(methylsulfanyl)propylamine + CO2</text>
        <dbReference type="Rhea" id="RHEA:15981"/>
        <dbReference type="ChEBI" id="CHEBI:15378"/>
        <dbReference type="ChEBI" id="CHEBI:16526"/>
        <dbReference type="ChEBI" id="CHEBI:57443"/>
        <dbReference type="ChEBI" id="CHEBI:59789"/>
        <dbReference type="EC" id="4.1.1.50"/>
    </reaction>
</comment>
<proteinExistence type="inferred from homology"/>
<dbReference type="PANTHER" id="PTHR11570:SF24">
    <property type="entry name" value="S-ADENOSYLMETHIONINE DECARBOXYLASE PROENZYME"/>
    <property type="match status" value="1"/>
</dbReference>
<keyword evidence="12" id="KW-0670">Pyruvate</keyword>
<sequence>MLVLFFCRSVDELMESKGGKKKSSSSNSSLQYEAPLGYSIEDIRPHGGIKKFQSAAYSNLLSGNQTSLNLLSPTLFSINPLCCSCTHPMTFSMGDSPHPPPVSPIGFEGYEKRLEVTFSEAPIFVDPQGRGLRAISRAQIDSLLDLARCTIVSQLSNKDFDSYVLSESSLFVYPYKIILKTCGTTKLLLSIPRILDLAADLSLSVLSAKYSRGTFIFPGAQPSPHRSFSEEVSVLNNFFGSLKSGGNAYVIGDPSMPNRKWHIYYATQKPELPLVTLEMCMTGLDAERASIFFKNSVDGQTCAKEMTKLSGISDIIPEMEICDFDFEPCGYSMNGIHGPALSTIHVTPEDGFSYASYEAMGFNPHSLNCHDLVERVLGCFGPSEFSVAVTIFGGRGLATTWAKKVDLHGYACNDMVEQELPGDGLLVYQTFAASSAAATSPRSILHHWGGDALENAGKDGKGGVFWEGEVLMEKGGKDEKGGS</sequence>
<dbReference type="GO" id="GO:0008295">
    <property type="term" value="P:spermidine biosynthetic process"/>
    <property type="evidence" value="ECO:0007669"/>
    <property type="project" value="UniProtKB-KW"/>
</dbReference>
<dbReference type="InterPro" id="IPR048283">
    <property type="entry name" value="AdoMetDC-like"/>
</dbReference>
<evidence type="ECO:0000256" key="4">
    <source>
        <dbReference type="ARBA" id="ARBA00012357"/>
    </source>
</evidence>
<dbReference type="Pfam" id="PF01536">
    <property type="entry name" value="SAM_decarbox"/>
    <property type="match status" value="1"/>
</dbReference>
<evidence type="ECO:0000256" key="7">
    <source>
        <dbReference type="ARBA" id="ARBA00023066"/>
    </source>
</evidence>
<dbReference type="InterPro" id="IPR012511">
    <property type="entry name" value="AdoMetDC_leader"/>
</dbReference>
<evidence type="ECO:0000256" key="2">
    <source>
        <dbReference type="ARBA" id="ARBA00004911"/>
    </source>
</evidence>
<evidence type="ECO:0000256" key="8">
    <source>
        <dbReference type="ARBA" id="ARBA00023115"/>
    </source>
</evidence>
<keyword evidence="5" id="KW-0949">S-adenosyl-L-methionine</keyword>
<dbReference type="GO" id="GO:0006597">
    <property type="term" value="P:spermine biosynthetic process"/>
    <property type="evidence" value="ECO:0007669"/>
    <property type="project" value="InterPro"/>
</dbReference>
<evidence type="ECO:0000256" key="12">
    <source>
        <dbReference type="ARBA" id="ARBA00023317"/>
    </source>
</evidence>
<reference evidence="14" key="1">
    <citation type="submission" date="2022-05" db="EMBL/GenBank/DDBJ databases">
        <title>The Musa troglodytarum L. genome provides insights into the mechanism of non-climacteric behaviour and enrichment of carotenoids.</title>
        <authorList>
            <person name="Wang J."/>
        </authorList>
    </citation>
    <scope>NUCLEOTIDE SEQUENCE</scope>
    <source>
        <tissue evidence="14">Leaf</tissue>
    </source>
</reference>
<accession>A0A9E7G4K6</accession>
<keyword evidence="7" id="KW-0745">Spermidine biosynthesis</keyword>
<dbReference type="SUPFAM" id="SSF56276">
    <property type="entry name" value="S-adenosylmethionine decarboxylase"/>
    <property type="match status" value="1"/>
</dbReference>
<protein>
    <recommendedName>
        <fullName evidence="4">adenosylmethionine decarboxylase</fullName>
        <ecNumber evidence="4">4.1.1.50</ecNumber>
    </recommendedName>
</protein>
<comment type="pathway">
    <text evidence="2">Amine and polyamine biosynthesis; S-adenosylmethioninamine biosynthesis; S-adenosylmethioninamine from S-adenosyl-L-methionine: step 1/1.</text>
</comment>
<dbReference type="Pfam" id="PF08132">
    <property type="entry name" value="AdoMetDC_leader"/>
    <property type="match status" value="1"/>
</dbReference>
<keyword evidence="10" id="KW-0456">Lyase</keyword>
<comment type="similarity">
    <text evidence="3">Belongs to the eukaryotic AdoMetDC family.</text>
</comment>
<name>A0A9E7G4K6_9LILI</name>
<keyword evidence="8" id="KW-0620">Polyamine biosynthesis</keyword>
<keyword evidence="6" id="KW-0210">Decarboxylase</keyword>
<evidence type="ECO:0000313" key="15">
    <source>
        <dbReference type="Proteomes" id="UP001055439"/>
    </source>
</evidence>
<dbReference type="AlphaFoldDB" id="A0A9E7G4K6"/>